<dbReference type="PROSITE" id="PS00201">
    <property type="entry name" value="FLAVODOXIN"/>
    <property type="match status" value="1"/>
</dbReference>
<dbReference type="GO" id="GO:0010181">
    <property type="term" value="F:FMN binding"/>
    <property type="evidence" value="ECO:0007669"/>
    <property type="project" value="InterPro"/>
</dbReference>
<dbReference type="InterPro" id="IPR001226">
    <property type="entry name" value="Flavodoxin_CS"/>
</dbReference>
<dbReference type="PANTHER" id="PTHR39201:SF1">
    <property type="entry name" value="FLAVODOXIN-LIKE DOMAIN-CONTAINING PROTEIN"/>
    <property type="match status" value="1"/>
</dbReference>
<dbReference type="PROSITE" id="PS51257">
    <property type="entry name" value="PROKAR_LIPOPROTEIN"/>
    <property type="match status" value="1"/>
</dbReference>
<evidence type="ECO:0000313" key="3">
    <source>
        <dbReference type="EMBL" id="OUQ04617.1"/>
    </source>
</evidence>
<reference evidence="4" key="1">
    <citation type="submission" date="2017-04" db="EMBL/GenBank/DDBJ databases">
        <title>Function of individual gut microbiota members based on whole genome sequencing of pure cultures obtained from chicken caecum.</title>
        <authorList>
            <person name="Medvecky M."/>
            <person name="Cejkova D."/>
            <person name="Polansky O."/>
            <person name="Karasova D."/>
            <person name="Kubasova T."/>
            <person name="Cizek A."/>
            <person name="Rychlik I."/>
        </authorList>
    </citation>
    <scope>NUCLEOTIDE SEQUENCE [LARGE SCALE GENOMIC DNA]</scope>
    <source>
        <strain evidence="4">An149</strain>
    </source>
</reference>
<proteinExistence type="predicted"/>
<dbReference type="InterPro" id="IPR029039">
    <property type="entry name" value="Flavoprotein-like_sf"/>
</dbReference>
<accession>A0A1Y4QHB8</accession>
<dbReference type="Pfam" id="PF12682">
    <property type="entry name" value="Flavodoxin_4"/>
    <property type="match status" value="1"/>
</dbReference>
<feature type="region of interest" description="Disordered" evidence="1">
    <location>
        <begin position="29"/>
        <end position="51"/>
    </location>
</feature>
<dbReference type="GO" id="GO:0009055">
    <property type="term" value="F:electron transfer activity"/>
    <property type="evidence" value="ECO:0007669"/>
    <property type="project" value="InterPro"/>
</dbReference>
<dbReference type="SUPFAM" id="SSF52218">
    <property type="entry name" value="Flavoproteins"/>
    <property type="match status" value="1"/>
</dbReference>
<sequence length="212" mass="23666">MRGENIMKKVITLIMSLFLVLGLSGCSNNSQDESSNSSTNENKTENTNTTTTDSKTLVVYYSATGNTEEAANLIAQETNGDLFELEPVEPYSDDDLNWSDENSRVVYEHDHEDARNVELVSTTVENWDEYDRVFIGYPLWWQIAAWPVNSFVENNDFTGKTVIPFCTSSSDGIGESGQLLADMAGTGNWLEGRRFSSSVSQDDIQEWIASLN</sequence>
<gene>
    <name evidence="3" type="ORF">B5E91_09525</name>
</gene>
<name>A0A1Y4QHB8_9FIRM</name>
<evidence type="ECO:0000313" key="4">
    <source>
        <dbReference type="Proteomes" id="UP000196258"/>
    </source>
</evidence>
<dbReference type="InterPro" id="IPR008254">
    <property type="entry name" value="Flavodoxin/NO_synth"/>
</dbReference>
<dbReference type="PANTHER" id="PTHR39201">
    <property type="entry name" value="EXPORTED PROTEIN-RELATED"/>
    <property type="match status" value="1"/>
</dbReference>
<dbReference type="EMBL" id="NFLB01000010">
    <property type="protein sequence ID" value="OUQ04617.1"/>
    <property type="molecule type" value="Genomic_DNA"/>
</dbReference>
<dbReference type="Proteomes" id="UP000196258">
    <property type="component" value="Unassembled WGS sequence"/>
</dbReference>
<dbReference type="AlphaFoldDB" id="A0A1Y4QHB8"/>
<dbReference type="Gene3D" id="3.40.50.360">
    <property type="match status" value="1"/>
</dbReference>
<evidence type="ECO:0000256" key="1">
    <source>
        <dbReference type="SAM" id="MobiDB-lite"/>
    </source>
</evidence>
<comment type="caution">
    <text evidence="3">The sequence shown here is derived from an EMBL/GenBank/DDBJ whole genome shotgun (WGS) entry which is preliminary data.</text>
</comment>
<protein>
    <submittedName>
        <fullName evidence="3">Flavodoxin</fullName>
    </submittedName>
</protein>
<evidence type="ECO:0000259" key="2">
    <source>
        <dbReference type="Pfam" id="PF12682"/>
    </source>
</evidence>
<organism evidence="3 4">
    <name type="scientific">Thomasclavelia spiroformis</name>
    <dbReference type="NCBI Taxonomy" id="29348"/>
    <lineage>
        <taxon>Bacteria</taxon>
        <taxon>Bacillati</taxon>
        <taxon>Bacillota</taxon>
        <taxon>Erysipelotrichia</taxon>
        <taxon>Erysipelotrichales</taxon>
        <taxon>Coprobacillaceae</taxon>
        <taxon>Thomasclavelia</taxon>
    </lineage>
</organism>
<feature type="domain" description="Flavodoxin-like" evidence="2">
    <location>
        <begin position="55"/>
        <end position="209"/>
    </location>
</feature>
<dbReference type="GO" id="GO:0016651">
    <property type="term" value="F:oxidoreductase activity, acting on NAD(P)H"/>
    <property type="evidence" value="ECO:0007669"/>
    <property type="project" value="UniProtKB-ARBA"/>
</dbReference>